<dbReference type="EMBL" id="JBHTGP010000003">
    <property type="protein sequence ID" value="MFD0683934.1"/>
    <property type="molecule type" value="Genomic_DNA"/>
</dbReference>
<sequence length="433" mass="45335">MPPLPLRITMGALAAAALIAGMTHVSPSPRPVGARLDGAKSPTGSWTVAWGAGVQAPVAGDEDSGPNWSQQGFANQSVRQVVRVGVGGTRVRIRLTNAYGKAPLRVAGVSIGRSAGGALAWPKTIAKVSFGHSAEAVVPPGGELLSDPVALTTSPLERLAITMRFTAATGPATFHRIALTDSYRAPGDHLADVGKDAFKESTGSWYYLAGVEVAGRASSPGSVAVFGDSLVDGVGSTKDADARFPDDLQERLATSSRPLGVLNAGIGTNKLLNDSLCGGERGLSRFQRDVLSRPGIRSVIVHLGANDLGAPQIDDPCVRPNPKVTAQQLIEGHRALIRAAHARGVKAIGMTIGPMKGALFPIWSPEAEKARQALNLWIRTSREYDAVIDADRVMSDPADRAMPRPGYVFMDGLHPNDAGYHAIAAAIDPAILR</sequence>
<dbReference type="Proteomes" id="UP001597063">
    <property type="component" value="Unassembled WGS sequence"/>
</dbReference>
<name>A0ABW2XBX2_9ACTN</name>
<dbReference type="InterPro" id="IPR053140">
    <property type="entry name" value="GDSL_Rv0518-like"/>
</dbReference>
<dbReference type="GO" id="GO:0016787">
    <property type="term" value="F:hydrolase activity"/>
    <property type="evidence" value="ECO:0007669"/>
    <property type="project" value="UniProtKB-KW"/>
</dbReference>
<feature type="domain" description="SGNH hydrolase-type esterase" evidence="1">
    <location>
        <begin position="225"/>
        <end position="421"/>
    </location>
</feature>
<evidence type="ECO:0000313" key="2">
    <source>
        <dbReference type="EMBL" id="MFD0683934.1"/>
    </source>
</evidence>
<proteinExistence type="predicted"/>
<keyword evidence="2" id="KW-0378">Hydrolase</keyword>
<dbReference type="InterPro" id="IPR013830">
    <property type="entry name" value="SGNH_hydro"/>
</dbReference>
<gene>
    <name evidence="2" type="ORF">ACFQZM_05455</name>
</gene>
<dbReference type="PANTHER" id="PTHR43784">
    <property type="entry name" value="GDSL-LIKE LIPASE/ACYLHYDROLASE, PUTATIVE (AFU_ORTHOLOGUE AFUA_2G00820)-RELATED"/>
    <property type="match status" value="1"/>
</dbReference>
<dbReference type="Pfam" id="PF13472">
    <property type="entry name" value="Lipase_GDSL_2"/>
    <property type="match status" value="1"/>
</dbReference>
<dbReference type="RefSeq" id="WP_207399719.1">
    <property type="nucleotide sequence ID" value="NZ_CAACUY010000032.1"/>
</dbReference>
<dbReference type="Gene3D" id="3.40.50.1110">
    <property type="entry name" value="SGNH hydrolase"/>
    <property type="match status" value="1"/>
</dbReference>
<organism evidence="2 3">
    <name type="scientific">Actinomadura fibrosa</name>
    <dbReference type="NCBI Taxonomy" id="111802"/>
    <lineage>
        <taxon>Bacteria</taxon>
        <taxon>Bacillati</taxon>
        <taxon>Actinomycetota</taxon>
        <taxon>Actinomycetes</taxon>
        <taxon>Streptosporangiales</taxon>
        <taxon>Thermomonosporaceae</taxon>
        <taxon>Actinomadura</taxon>
    </lineage>
</organism>
<evidence type="ECO:0000259" key="1">
    <source>
        <dbReference type="Pfam" id="PF13472"/>
    </source>
</evidence>
<accession>A0ABW2XBX2</accession>
<protein>
    <submittedName>
        <fullName evidence="2">SGNH/GDSL hydrolase family protein</fullName>
    </submittedName>
</protein>
<comment type="caution">
    <text evidence="2">The sequence shown here is derived from an EMBL/GenBank/DDBJ whole genome shotgun (WGS) entry which is preliminary data.</text>
</comment>
<evidence type="ECO:0000313" key="3">
    <source>
        <dbReference type="Proteomes" id="UP001597063"/>
    </source>
</evidence>
<dbReference type="CDD" id="cd01830">
    <property type="entry name" value="XynE_like"/>
    <property type="match status" value="1"/>
</dbReference>
<dbReference type="InterPro" id="IPR036514">
    <property type="entry name" value="SGNH_hydro_sf"/>
</dbReference>
<dbReference type="SUPFAM" id="SSF52266">
    <property type="entry name" value="SGNH hydrolase"/>
    <property type="match status" value="1"/>
</dbReference>
<dbReference type="PANTHER" id="PTHR43784:SF2">
    <property type="entry name" value="GDSL-LIKE LIPASE_ACYLHYDROLASE, PUTATIVE (AFU_ORTHOLOGUE AFUA_2G00820)-RELATED"/>
    <property type="match status" value="1"/>
</dbReference>
<reference evidence="3" key="1">
    <citation type="journal article" date="2019" name="Int. J. Syst. Evol. Microbiol.">
        <title>The Global Catalogue of Microorganisms (GCM) 10K type strain sequencing project: providing services to taxonomists for standard genome sequencing and annotation.</title>
        <authorList>
            <consortium name="The Broad Institute Genomics Platform"/>
            <consortium name="The Broad Institute Genome Sequencing Center for Infectious Disease"/>
            <person name="Wu L."/>
            <person name="Ma J."/>
        </authorList>
    </citation>
    <scope>NUCLEOTIDE SEQUENCE [LARGE SCALE GENOMIC DNA]</scope>
    <source>
        <strain evidence="3">JCM 9371</strain>
    </source>
</reference>
<keyword evidence="3" id="KW-1185">Reference proteome</keyword>